<dbReference type="InterPro" id="IPR025511">
    <property type="entry name" value="DUF4398"/>
</dbReference>
<accession>A0ABV7PKI4</accession>
<sequence>MNNQMANSQEAIDQARIAGAGDVAPADLSAAVDKLDRARSSAGHRRGKDSMRLAEEAQVDANLARAKTDSAQARIAAAEITKSNQVLYDELNRMRQNQSR</sequence>
<evidence type="ECO:0000313" key="2">
    <source>
        <dbReference type="EMBL" id="MFC3458026.1"/>
    </source>
</evidence>
<organism evidence="2 3">
    <name type="scientific">Massilia haematophila</name>
    <dbReference type="NCBI Taxonomy" id="457923"/>
    <lineage>
        <taxon>Bacteria</taxon>
        <taxon>Pseudomonadati</taxon>
        <taxon>Pseudomonadota</taxon>
        <taxon>Betaproteobacteria</taxon>
        <taxon>Burkholderiales</taxon>
        <taxon>Oxalobacteraceae</taxon>
        <taxon>Telluria group</taxon>
        <taxon>Massilia</taxon>
    </lineage>
</organism>
<reference evidence="3" key="1">
    <citation type="journal article" date="2019" name="Int. J. Syst. Evol. Microbiol.">
        <title>The Global Catalogue of Microorganisms (GCM) 10K type strain sequencing project: providing services to taxonomists for standard genome sequencing and annotation.</title>
        <authorList>
            <consortium name="The Broad Institute Genomics Platform"/>
            <consortium name="The Broad Institute Genome Sequencing Center for Infectious Disease"/>
            <person name="Wu L."/>
            <person name="Ma J."/>
        </authorList>
    </citation>
    <scope>NUCLEOTIDE SEQUENCE [LARGE SCALE GENOMIC DNA]</scope>
    <source>
        <strain evidence="3">CCM 7480</strain>
    </source>
</reference>
<dbReference type="EMBL" id="JBHRVV010000001">
    <property type="protein sequence ID" value="MFC3458026.1"/>
    <property type="molecule type" value="Genomic_DNA"/>
</dbReference>
<protein>
    <submittedName>
        <fullName evidence="2">DUF4398 domain-containing protein</fullName>
    </submittedName>
</protein>
<gene>
    <name evidence="2" type="ORF">ACFOPH_07155</name>
</gene>
<name>A0ABV7PKI4_9BURK</name>
<feature type="domain" description="DUF4398" evidence="1">
    <location>
        <begin position="4"/>
        <end position="79"/>
    </location>
</feature>
<proteinExistence type="predicted"/>
<comment type="caution">
    <text evidence="2">The sequence shown here is derived from an EMBL/GenBank/DDBJ whole genome shotgun (WGS) entry which is preliminary data.</text>
</comment>
<dbReference type="RefSeq" id="WP_379734424.1">
    <property type="nucleotide sequence ID" value="NZ_JBHRVV010000001.1"/>
</dbReference>
<evidence type="ECO:0000259" key="1">
    <source>
        <dbReference type="Pfam" id="PF14346"/>
    </source>
</evidence>
<keyword evidence="3" id="KW-1185">Reference proteome</keyword>
<evidence type="ECO:0000313" key="3">
    <source>
        <dbReference type="Proteomes" id="UP001595665"/>
    </source>
</evidence>
<dbReference type="Pfam" id="PF14346">
    <property type="entry name" value="DUF4398"/>
    <property type="match status" value="1"/>
</dbReference>
<dbReference type="Proteomes" id="UP001595665">
    <property type="component" value="Unassembled WGS sequence"/>
</dbReference>
<dbReference type="Gene3D" id="1.20.1270.390">
    <property type="match status" value="1"/>
</dbReference>